<feature type="region of interest" description="Disordered" evidence="1">
    <location>
        <begin position="1"/>
        <end position="37"/>
    </location>
</feature>
<evidence type="ECO:0000313" key="3">
    <source>
        <dbReference type="Proteomes" id="UP000052008"/>
    </source>
</evidence>
<dbReference type="STRING" id="1703770.AMJ39_09850"/>
<name>A0A0S7WMX2_UNCT6</name>
<dbReference type="Proteomes" id="UP000052008">
    <property type="component" value="Unassembled WGS sequence"/>
</dbReference>
<organism evidence="2 3">
    <name type="scientific">candidate division TA06 bacterium DG_24</name>
    <dbReference type="NCBI Taxonomy" id="1703770"/>
    <lineage>
        <taxon>Bacteria</taxon>
        <taxon>Bacteria division TA06</taxon>
    </lineage>
</organism>
<evidence type="ECO:0000256" key="1">
    <source>
        <dbReference type="SAM" id="MobiDB-lite"/>
    </source>
</evidence>
<gene>
    <name evidence="2" type="ORF">AMJ39_09850</name>
</gene>
<comment type="caution">
    <text evidence="2">The sequence shown here is derived from an EMBL/GenBank/DDBJ whole genome shotgun (WGS) entry which is preliminary data.</text>
</comment>
<accession>A0A0S7WMX2</accession>
<protein>
    <submittedName>
        <fullName evidence="2">Uncharacterized protein</fullName>
    </submittedName>
</protein>
<sequence>MVNPGSTTRPTERTGSSRTNFPPVDRPADQNVPHRSADEIGVIPSLILYLVDLGGDDLTEDAEPGGVWTCHHDLLRGYE</sequence>
<dbReference type="AlphaFoldDB" id="A0A0S7WMX2"/>
<dbReference type="EMBL" id="LIZS01000120">
    <property type="protein sequence ID" value="KPJ51411.1"/>
    <property type="molecule type" value="Genomic_DNA"/>
</dbReference>
<reference evidence="2 3" key="1">
    <citation type="journal article" date="2015" name="Microbiome">
        <title>Genomic resolution of linkages in carbon, nitrogen, and sulfur cycling among widespread estuary sediment bacteria.</title>
        <authorList>
            <person name="Baker B.J."/>
            <person name="Lazar C.S."/>
            <person name="Teske A.P."/>
            <person name="Dick G.J."/>
        </authorList>
    </citation>
    <scope>NUCLEOTIDE SEQUENCE [LARGE SCALE GENOMIC DNA]</scope>
    <source>
        <strain evidence="2">DG_24</strain>
    </source>
</reference>
<feature type="compositionally biased region" description="Polar residues" evidence="1">
    <location>
        <begin position="1"/>
        <end position="20"/>
    </location>
</feature>
<evidence type="ECO:0000313" key="2">
    <source>
        <dbReference type="EMBL" id="KPJ51411.1"/>
    </source>
</evidence>
<proteinExistence type="predicted"/>